<dbReference type="AlphaFoldDB" id="A0A438DWC5"/>
<dbReference type="EMBL" id="QGNW01001471">
    <property type="protein sequence ID" value="RVW39816.1"/>
    <property type="molecule type" value="Genomic_DNA"/>
</dbReference>
<protein>
    <submittedName>
        <fullName evidence="2">Uncharacterized protein</fullName>
    </submittedName>
</protein>
<comment type="caution">
    <text evidence="2">The sequence shown here is derived from an EMBL/GenBank/DDBJ whole genome shotgun (WGS) entry which is preliminary data.</text>
</comment>
<evidence type="ECO:0000313" key="2">
    <source>
        <dbReference type="EMBL" id="RVW39816.1"/>
    </source>
</evidence>
<accession>A0A438DWC5</accession>
<name>A0A438DWC5_VITVI</name>
<organism evidence="2 3">
    <name type="scientific">Vitis vinifera</name>
    <name type="common">Grape</name>
    <dbReference type="NCBI Taxonomy" id="29760"/>
    <lineage>
        <taxon>Eukaryota</taxon>
        <taxon>Viridiplantae</taxon>
        <taxon>Streptophyta</taxon>
        <taxon>Embryophyta</taxon>
        <taxon>Tracheophyta</taxon>
        <taxon>Spermatophyta</taxon>
        <taxon>Magnoliopsida</taxon>
        <taxon>eudicotyledons</taxon>
        <taxon>Gunneridae</taxon>
        <taxon>Pentapetalae</taxon>
        <taxon>rosids</taxon>
        <taxon>Vitales</taxon>
        <taxon>Vitaceae</taxon>
        <taxon>Viteae</taxon>
        <taxon>Vitis</taxon>
    </lineage>
</organism>
<dbReference type="Proteomes" id="UP000288805">
    <property type="component" value="Unassembled WGS sequence"/>
</dbReference>
<feature type="region of interest" description="Disordered" evidence="1">
    <location>
        <begin position="110"/>
        <end position="144"/>
    </location>
</feature>
<proteinExistence type="predicted"/>
<sequence>MSDSGTLGASKQAFDYGGSMSVGIVSSEAGMIDRASMVIDNLVKRKPLPQKGGLLKAVTEAAIPIPIEEGAAGFVDQKSIVSLNCTSSTSYLEISHGYFQNSSSSMSSSAHGSGSFLNRGCPSSDGTDSDFMQNHIPAGKRRRL</sequence>
<evidence type="ECO:0000313" key="3">
    <source>
        <dbReference type="Proteomes" id="UP000288805"/>
    </source>
</evidence>
<reference evidence="2 3" key="1">
    <citation type="journal article" date="2018" name="PLoS Genet.">
        <title>Population sequencing reveals clonal diversity and ancestral inbreeding in the grapevine cultivar Chardonnay.</title>
        <authorList>
            <person name="Roach M.J."/>
            <person name="Johnson D.L."/>
            <person name="Bohlmann J."/>
            <person name="van Vuuren H.J."/>
            <person name="Jones S.J."/>
            <person name="Pretorius I.S."/>
            <person name="Schmidt S.A."/>
            <person name="Borneman A.R."/>
        </authorList>
    </citation>
    <scope>NUCLEOTIDE SEQUENCE [LARGE SCALE GENOMIC DNA]</scope>
    <source>
        <strain evidence="3">cv. Chardonnay</strain>
        <tissue evidence="2">Leaf</tissue>
    </source>
</reference>
<gene>
    <name evidence="2" type="ORF">CK203_074652</name>
</gene>
<evidence type="ECO:0000256" key="1">
    <source>
        <dbReference type="SAM" id="MobiDB-lite"/>
    </source>
</evidence>